<organism evidence="1 2">
    <name type="scientific">Actinomadura namibiensis</name>
    <dbReference type="NCBI Taxonomy" id="182080"/>
    <lineage>
        <taxon>Bacteria</taxon>
        <taxon>Bacillati</taxon>
        <taxon>Actinomycetota</taxon>
        <taxon>Actinomycetes</taxon>
        <taxon>Streptosporangiales</taxon>
        <taxon>Thermomonosporaceae</taxon>
        <taxon>Actinomadura</taxon>
    </lineage>
</organism>
<comment type="caution">
    <text evidence="1">The sequence shown here is derived from an EMBL/GenBank/DDBJ whole genome shotgun (WGS) entry which is preliminary data.</text>
</comment>
<reference evidence="1 2" key="1">
    <citation type="submission" date="2020-08" db="EMBL/GenBank/DDBJ databases">
        <title>Genomic Encyclopedia of Type Strains, Phase IV (KMG-IV): sequencing the most valuable type-strain genomes for metagenomic binning, comparative biology and taxonomic classification.</title>
        <authorList>
            <person name="Goeker M."/>
        </authorList>
    </citation>
    <scope>NUCLEOTIDE SEQUENCE [LARGE SCALE GENOMIC DNA]</scope>
    <source>
        <strain evidence="1 2">DSM 44197</strain>
    </source>
</reference>
<dbReference type="AlphaFoldDB" id="A0A7W3LQC6"/>
<keyword evidence="1" id="KW-0969">Cilium</keyword>
<protein>
    <submittedName>
        <fullName evidence="1">Flagellar motor switch protein FliM</fullName>
    </submittedName>
</protein>
<gene>
    <name evidence="1" type="ORF">HNR61_003993</name>
</gene>
<keyword evidence="1" id="KW-0282">Flagellum</keyword>
<sequence length="75" mass="8068">MNPRVVLLAILQDLFPTWEIWICDRGVWRAAGVMLVSASTIDGLVEHLAGADPDGFTQAARRFTRGTSSPGQNGG</sequence>
<keyword evidence="2" id="KW-1185">Reference proteome</keyword>
<keyword evidence="1" id="KW-0966">Cell projection</keyword>
<proteinExistence type="predicted"/>
<dbReference type="RefSeq" id="WP_182844582.1">
    <property type="nucleotide sequence ID" value="NZ_BAAALP010000055.1"/>
</dbReference>
<accession>A0A7W3LQC6</accession>
<dbReference type="Proteomes" id="UP000572680">
    <property type="component" value="Unassembled WGS sequence"/>
</dbReference>
<evidence type="ECO:0000313" key="1">
    <source>
        <dbReference type="EMBL" id="MBA8952353.1"/>
    </source>
</evidence>
<evidence type="ECO:0000313" key="2">
    <source>
        <dbReference type="Proteomes" id="UP000572680"/>
    </source>
</evidence>
<dbReference type="EMBL" id="JACJIA010000004">
    <property type="protein sequence ID" value="MBA8952353.1"/>
    <property type="molecule type" value="Genomic_DNA"/>
</dbReference>
<name>A0A7W3LQC6_ACTNM</name>